<feature type="compositionally biased region" description="Basic and acidic residues" evidence="2">
    <location>
        <begin position="218"/>
        <end position="230"/>
    </location>
</feature>
<protein>
    <recommendedName>
        <fullName evidence="4">CCDC66 domain-containing protein</fullName>
    </recommendedName>
</protein>
<feature type="compositionally biased region" description="Basic and acidic residues" evidence="2">
    <location>
        <begin position="517"/>
        <end position="527"/>
    </location>
</feature>
<evidence type="ECO:0000313" key="3">
    <source>
        <dbReference type="EMBL" id="JAP56977.1"/>
    </source>
</evidence>
<evidence type="ECO:0008006" key="4">
    <source>
        <dbReference type="Google" id="ProtNLM"/>
    </source>
</evidence>
<evidence type="ECO:0000256" key="2">
    <source>
        <dbReference type="SAM" id="MobiDB-lite"/>
    </source>
</evidence>
<evidence type="ECO:0000256" key="1">
    <source>
        <dbReference type="SAM" id="Coils"/>
    </source>
</evidence>
<accession>A0A0X3Q437</accession>
<dbReference type="GO" id="GO:0008017">
    <property type="term" value="F:microtubule binding"/>
    <property type="evidence" value="ECO:0007669"/>
    <property type="project" value="TreeGrafter"/>
</dbReference>
<dbReference type="AlphaFoldDB" id="A0A0X3Q437"/>
<dbReference type="EMBL" id="GEEE01006248">
    <property type="protein sequence ID" value="JAP56977.1"/>
    <property type="molecule type" value="Transcribed_RNA"/>
</dbReference>
<sequence length="769" mass="86180">MSLASAGLQSCLREQARVEKRRTKPVKQTKKSNSKEQLSIGMISQRKLSNVMEGLNKVPQLANGPPLSSPAPNCVGNMPWPNTDDPVLDEAVKAIVELNKSNLSREQLVDLLASFYYVTDRYFRRGRLQPSASSVTTSPEKFTDPQSQHQSMTCISEASVSLQAKDSSQLSSSQSVFSLREKKKIQWIQEQEEMTRLGEATPYPAPANYKAPSQGTDHCWKPNDSKRQDQLPRSGPVASCARTVASSHVPSNSIQGGFFIGEDPRIIAAQKERQRQEWLAELDRQVQEKRALKEREKTLVMSEDTRTQAPRTPVYLRHIDPVDGGSAQCDDRVPRLHVVDSPLPPPLPVNGTQESSPSALNGTPPEEPNPAHQQLQLRNIPNKNTSTEQGFSRGRGLADLEERSNEAAMKRKQQQLELQAAYDKQIKEREARRKEERERLLREELEEAERIARERQRMEQEMRAEELRRRENQLATQEQKREKERSFQRPPSRGKVQSPGTAATEKQMSAVDSPVPKMDKRLPSEERQVAVNERPILTIDRSLPTSNRPIPNYDDEPIPTVNRRIVGVPQSDRPPSRPLDACPAFYSSVTSCAAKNPMTRNRPTNGTARKPVDIQAVPRTNANATYNAHRKGTTNCQRPSKREVSGVVTPTDFDAAARAEYRQESSRRASDRSTPLAVIRTQSNLCPPAADFLSAITNPDYAYDGVCSGLEKCQIGQKAAHSGATLRPSEGLPHRSALEQVSQIKRNLLQRQEELRSMQISASNNNRPH</sequence>
<reference evidence="3" key="1">
    <citation type="submission" date="2016-01" db="EMBL/GenBank/DDBJ databases">
        <title>Reference transcriptome for the parasite Schistocephalus solidus: insights into the molecular evolution of parasitism.</title>
        <authorList>
            <person name="Hebert F.O."/>
            <person name="Grambauer S."/>
            <person name="Barber I."/>
            <person name="Landry C.R."/>
            <person name="Aubin-Horth N."/>
        </authorList>
    </citation>
    <scope>NUCLEOTIDE SEQUENCE</scope>
</reference>
<feature type="compositionally biased region" description="Polar residues" evidence="2">
    <location>
        <begin position="498"/>
        <end position="507"/>
    </location>
</feature>
<feature type="region of interest" description="Disordered" evidence="2">
    <location>
        <begin position="338"/>
        <end position="417"/>
    </location>
</feature>
<feature type="compositionally biased region" description="Basic residues" evidence="2">
    <location>
        <begin position="19"/>
        <end position="32"/>
    </location>
</feature>
<feature type="compositionally biased region" description="Polar residues" evidence="2">
    <location>
        <begin position="371"/>
        <end position="390"/>
    </location>
</feature>
<organism evidence="3">
    <name type="scientific">Schistocephalus solidus</name>
    <name type="common">Tapeworm</name>
    <dbReference type="NCBI Taxonomy" id="70667"/>
    <lineage>
        <taxon>Eukaryota</taxon>
        <taxon>Metazoa</taxon>
        <taxon>Spiralia</taxon>
        <taxon>Lophotrochozoa</taxon>
        <taxon>Platyhelminthes</taxon>
        <taxon>Cestoda</taxon>
        <taxon>Eucestoda</taxon>
        <taxon>Diphyllobothriidea</taxon>
        <taxon>Diphyllobothriidae</taxon>
        <taxon>Schistocephalus</taxon>
    </lineage>
</organism>
<proteinExistence type="predicted"/>
<feature type="region of interest" description="Disordered" evidence="2">
    <location>
        <begin position="130"/>
        <end position="154"/>
    </location>
</feature>
<feature type="region of interest" description="Disordered" evidence="2">
    <location>
        <begin position="1"/>
        <end position="38"/>
    </location>
</feature>
<gene>
    <name evidence="3" type="ORF">TR144035</name>
</gene>
<feature type="compositionally biased region" description="Basic and acidic residues" evidence="2">
    <location>
        <begin position="396"/>
        <end position="409"/>
    </location>
</feature>
<dbReference type="GO" id="GO:0060271">
    <property type="term" value="P:cilium assembly"/>
    <property type="evidence" value="ECO:0007669"/>
    <property type="project" value="TreeGrafter"/>
</dbReference>
<feature type="compositionally biased region" description="Polar residues" evidence="2">
    <location>
        <begin position="350"/>
        <end position="361"/>
    </location>
</feature>
<dbReference type="PANTHER" id="PTHR22736">
    <property type="entry name" value="COILED-COIL DOMAIN-CONTAINING PROTEIN 66"/>
    <property type="match status" value="1"/>
</dbReference>
<feature type="compositionally biased region" description="Basic and acidic residues" evidence="2">
    <location>
        <begin position="430"/>
        <end position="487"/>
    </location>
</feature>
<feature type="region of interest" description="Disordered" evidence="2">
    <location>
        <begin position="430"/>
        <end position="527"/>
    </location>
</feature>
<dbReference type="InterPro" id="IPR039183">
    <property type="entry name" value="CCD66"/>
</dbReference>
<feature type="coiled-coil region" evidence="1">
    <location>
        <begin position="268"/>
        <end position="299"/>
    </location>
</feature>
<dbReference type="GO" id="GO:0005874">
    <property type="term" value="C:microtubule"/>
    <property type="evidence" value="ECO:0007669"/>
    <property type="project" value="TreeGrafter"/>
</dbReference>
<feature type="region of interest" description="Disordered" evidence="2">
    <location>
        <begin position="199"/>
        <end position="235"/>
    </location>
</feature>
<keyword evidence="1" id="KW-0175">Coiled coil</keyword>
<name>A0A0X3Q437_SCHSO</name>
<dbReference type="PANTHER" id="PTHR22736:SF2">
    <property type="entry name" value="COILED-COIL DOMAIN-CONTAINING PROTEIN 66"/>
    <property type="match status" value="1"/>
</dbReference>
<dbReference type="GO" id="GO:0005929">
    <property type="term" value="C:cilium"/>
    <property type="evidence" value="ECO:0007669"/>
    <property type="project" value="TreeGrafter"/>
</dbReference>